<name>A0A160NU81_STRLU</name>
<dbReference type="EMBL" id="AP017424">
    <property type="protein sequence ID" value="BAU81080.1"/>
    <property type="molecule type" value="Genomic_DNA"/>
</dbReference>
<sequence>MRASRVAVSAGAAATGVALTLLAAGPASAYASRTVSTVPSAKDGYGTANASLTGGDYWFKICDRGTADGYRTVGRLSKDGTSWSVTRHAANGTDTCVGGSEDSTSSILPQPLEGYYTIKVCLRDGADGADFNCSSLRAYYDGSAWL</sequence>
<dbReference type="KEGG" id="slau:SLA_0125"/>
<feature type="signal peptide" evidence="1">
    <location>
        <begin position="1"/>
        <end position="29"/>
    </location>
</feature>
<reference evidence="2 3" key="1">
    <citation type="journal article" date="2016" name="Genome Announc.">
        <title>Complete Genome Sequence of Thiostrepton-Producing Streptomyces laurentii ATCC 31255.</title>
        <authorList>
            <person name="Doi K."/>
            <person name="Fujino Y."/>
            <person name="Nagayoshi Y."/>
            <person name="Ohshima T."/>
            <person name="Ogata S."/>
        </authorList>
    </citation>
    <scope>NUCLEOTIDE SEQUENCE [LARGE SCALE GENOMIC DNA]</scope>
    <source>
        <strain evidence="2 3">ATCC 31255</strain>
    </source>
</reference>
<evidence type="ECO:0000313" key="3">
    <source>
        <dbReference type="Proteomes" id="UP000217676"/>
    </source>
</evidence>
<protein>
    <submittedName>
        <fullName evidence="2">Nuclear export factor GLE1</fullName>
    </submittedName>
</protein>
<dbReference type="Proteomes" id="UP000217676">
    <property type="component" value="Chromosome"/>
</dbReference>
<feature type="chain" id="PRO_5007818219" evidence="1">
    <location>
        <begin position="30"/>
        <end position="146"/>
    </location>
</feature>
<keyword evidence="1" id="KW-0732">Signal</keyword>
<evidence type="ECO:0000256" key="1">
    <source>
        <dbReference type="SAM" id="SignalP"/>
    </source>
</evidence>
<keyword evidence="3" id="KW-1185">Reference proteome</keyword>
<organism evidence="2 3">
    <name type="scientific">Streptomyces laurentii</name>
    <dbReference type="NCBI Taxonomy" id="39478"/>
    <lineage>
        <taxon>Bacteria</taxon>
        <taxon>Bacillati</taxon>
        <taxon>Actinomycetota</taxon>
        <taxon>Actinomycetes</taxon>
        <taxon>Kitasatosporales</taxon>
        <taxon>Streptomycetaceae</taxon>
        <taxon>Streptomyces</taxon>
    </lineage>
</organism>
<accession>A0A160NU81</accession>
<evidence type="ECO:0000313" key="2">
    <source>
        <dbReference type="EMBL" id="BAU81080.1"/>
    </source>
</evidence>
<proteinExistence type="predicted"/>
<dbReference type="AlphaFoldDB" id="A0A160NU81"/>
<gene>
    <name evidence="2" type="ORF">SLA_0125</name>
</gene>